<protein>
    <submittedName>
        <fullName evidence="2">DUF805 domain-containing protein</fullName>
    </submittedName>
</protein>
<gene>
    <name evidence="2" type="ORF">VJJ08_01600</name>
</gene>
<keyword evidence="1" id="KW-0812">Transmembrane</keyword>
<feature type="transmembrane region" description="Helical" evidence="1">
    <location>
        <begin position="57"/>
        <end position="77"/>
    </location>
</feature>
<feature type="transmembrane region" description="Helical" evidence="1">
    <location>
        <begin position="89"/>
        <end position="105"/>
    </location>
</feature>
<accession>A0ABU5Z4X4</accession>
<evidence type="ECO:0000256" key="1">
    <source>
        <dbReference type="SAM" id="Phobius"/>
    </source>
</evidence>
<feature type="transmembrane region" description="Helical" evidence="1">
    <location>
        <begin position="28"/>
        <end position="45"/>
    </location>
</feature>
<keyword evidence="3" id="KW-1185">Reference proteome</keyword>
<dbReference type="RefSeq" id="WP_314678528.1">
    <property type="nucleotide sequence ID" value="NZ_JAYKBW010000002.1"/>
</dbReference>
<keyword evidence="1" id="KW-1133">Transmembrane helix</keyword>
<organism evidence="2 3">
    <name type="scientific">Capnocytophaga gingivalis</name>
    <dbReference type="NCBI Taxonomy" id="1017"/>
    <lineage>
        <taxon>Bacteria</taxon>
        <taxon>Pseudomonadati</taxon>
        <taxon>Bacteroidota</taxon>
        <taxon>Flavobacteriia</taxon>
        <taxon>Flavobacteriales</taxon>
        <taxon>Flavobacteriaceae</taxon>
        <taxon>Capnocytophaga</taxon>
    </lineage>
</organism>
<dbReference type="PANTHER" id="PTHR34980">
    <property type="entry name" value="INNER MEMBRANE PROTEIN-RELATED-RELATED"/>
    <property type="match status" value="1"/>
</dbReference>
<reference evidence="2 3" key="1">
    <citation type="submission" date="2023-12" db="EMBL/GenBank/DDBJ databases">
        <title>Genomic sequences of Capnocytophaga and Parvimonas strains.</title>
        <authorList>
            <person name="Watt R.M."/>
            <person name="Wang M."/>
            <person name="Yang T."/>
            <person name="Tong W.M."/>
        </authorList>
    </citation>
    <scope>NUCLEOTIDE SEQUENCE [LARGE SCALE GENOMIC DNA]</scope>
    <source>
        <strain evidence="2 3">CCUG 13096</strain>
    </source>
</reference>
<keyword evidence="1" id="KW-0472">Membrane</keyword>
<evidence type="ECO:0000313" key="3">
    <source>
        <dbReference type="Proteomes" id="UP001311730"/>
    </source>
</evidence>
<comment type="caution">
    <text evidence="2">The sequence shown here is derived from an EMBL/GenBank/DDBJ whole genome shotgun (WGS) entry which is preliminary data.</text>
</comment>
<dbReference type="InterPro" id="IPR008523">
    <property type="entry name" value="DUF805"/>
</dbReference>
<dbReference type="Pfam" id="PF05656">
    <property type="entry name" value="DUF805"/>
    <property type="match status" value="1"/>
</dbReference>
<proteinExistence type="predicted"/>
<name>A0ABU5Z4X4_9FLAO</name>
<dbReference type="EMBL" id="JAYKBW010000002">
    <property type="protein sequence ID" value="MEB3073997.1"/>
    <property type="molecule type" value="Genomic_DNA"/>
</dbReference>
<sequence length="111" mass="12514">MEFLNKYFVEVCLKDYATFKGRVGRRPYWLFVGVLSVLLIALLLLEEFVVLSNREVGEVFGFLVGISAAIVFLPLIAISVRRLHDVGKSGWWLLVPIYNIVLLLGKGKSEA</sequence>
<dbReference type="PANTHER" id="PTHR34980:SF2">
    <property type="entry name" value="INNER MEMBRANE PROTEIN YHAH-RELATED"/>
    <property type="match status" value="1"/>
</dbReference>
<evidence type="ECO:0000313" key="2">
    <source>
        <dbReference type="EMBL" id="MEB3073997.1"/>
    </source>
</evidence>
<dbReference type="Proteomes" id="UP001311730">
    <property type="component" value="Unassembled WGS sequence"/>
</dbReference>